<reference evidence="3 4" key="1">
    <citation type="submission" date="2017-04" db="EMBL/GenBank/DDBJ databases">
        <title>Draft genome sequence of Zooshikella ganghwensis VG4 isolated from Red Sea sediments.</title>
        <authorList>
            <person name="Rehman Z."/>
            <person name="Alam I."/>
            <person name="Kamau A."/>
            <person name="Bajic V."/>
            <person name="Leiknes T."/>
        </authorList>
    </citation>
    <scope>NUCLEOTIDE SEQUENCE [LARGE SCALE GENOMIC DNA]</scope>
    <source>
        <strain evidence="3 4">VG4</strain>
    </source>
</reference>
<dbReference type="SUPFAM" id="SSF56024">
    <property type="entry name" value="Phospholipase D/nuclease"/>
    <property type="match status" value="1"/>
</dbReference>
<dbReference type="Pfam" id="PF13091">
    <property type="entry name" value="PLDc_2"/>
    <property type="match status" value="1"/>
</dbReference>
<evidence type="ECO:0000313" key="4">
    <source>
        <dbReference type="Proteomes" id="UP000257039"/>
    </source>
</evidence>
<evidence type="ECO:0000259" key="2">
    <source>
        <dbReference type="PROSITE" id="PS50035"/>
    </source>
</evidence>
<feature type="signal peptide" evidence="1">
    <location>
        <begin position="1"/>
        <end position="20"/>
    </location>
</feature>
<dbReference type="InterPro" id="IPR001736">
    <property type="entry name" value="PLipase_D/transphosphatidylase"/>
</dbReference>
<gene>
    <name evidence="3" type="ORF">B9G39_17855</name>
</gene>
<dbReference type="InterPro" id="IPR025202">
    <property type="entry name" value="PLD-like_dom"/>
</dbReference>
<dbReference type="Gene3D" id="3.30.870.10">
    <property type="entry name" value="Endonuclease Chain A"/>
    <property type="match status" value="1"/>
</dbReference>
<dbReference type="GO" id="GO:0006793">
    <property type="term" value="P:phosphorus metabolic process"/>
    <property type="evidence" value="ECO:0007669"/>
    <property type="project" value="UniProtKB-ARBA"/>
</dbReference>
<dbReference type="AlphaFoldDB" id="A0A4P9VNW3"/>
<dbReference type="GO" id="GO:0003824">
    <property type="term" value="F:catalytic activity"/>
    <property type="evidence" value="ECO:0007669"/>
    <property type="project" value="InterPro"/>
</dbReference>
<proteinExistence type="predicted"/>
<feature type="domain" description="PLD phosphodiesterase" evidence="2">
    <location>
        <begin position="1140"/>
        <end position="1170"/>
    </location>
</feature>
<keyword evidence="1" id="KW-0732">Signal</keyword>
<accession>A0A4P9VNW3</accession>
<name>A0A4P9VNW3_9GAMM</name>
<evidence type="ECO:0000313" key="3">
    <source>
        <dbReference type="EMBL" id="RDH45155.1"/>
    </source>
</evidence>
<evidence type="ECO:0000256" key="1">
    <source>
        <dbReference type="SAM" id="SignalP"/>
    </source>
</evidence>
<protein>
    <recommendedName>
        <fullName evidence="2">PLD phosphodiesterase domain-containing protein</fullName>
    </recommendedName>
</protein>
<dbReference type="EMBL" id="NDXW01000001">
    <property type="protein sequence ID" value="RDH45155.1"/>
    <property type="molecule type" value="Genomic_DNA"/>
</dbReference>
<dbReference type="RefSeq" id="WP_094788164.1">
    <property type="nucleotide sequence ID" value="NZ_NDXW01000001.1"/>
</dbReference>
<dbReference type="Proteomes" id="UP000257039">
    <property type="component" value="Unassembled WGS sequence"/>
</dbReference>
<comment type="caution">
    <text evidence="3">The sequence shown here is derived from an EMBL/GenBank/DDBJ whole genome shotgun (WGS) entry which is preliminary data.</text>
</comment>
<organism evidence="3 4">
    <name type="scientific">Zooshikella ganghwensis</name>
    <dbReference type="NCBI Taxonomy" id="202772"/>
    <lineage>
        <taxon>Bacteria</taxon>
        <taxon>Pseudomonadati</taxon>
        <taxon>Pseudomonadota</taxon>
        <taxon>Gammaproteobacteria</taxon>
        <taxon>Oceanospirillales</taxon>
        <taxon>Zooshikellaceae</taxon>
        <taxon>Zooshikella</taxon>
    </lineage>
</organism>
<sequence>MKLTLLVLSISIVTLNTSSASNSSNNNFVSEKTHATSQTISSFKHNPSTLSLPNLNDRVDQILIDHFNKAGIDNPENIIVTVGIMTEANIDVPSNTALLSADWLSRQTRPTTFAWSQIPLLNFAKMRAFGSSAPANRSYLAGAHRIGQPVFPIPTGGPTSVLLDSQGKRIAGHPDWPDLPVVEQAIKDTMDIKIEDHHLIDFAKIHWEQRYGLPKGLPPFNYIEWKTINGSVADERRHKRQGHGKAVADLSDIKTWHVDHKSIPLSAEATHAFFRVLRNQTVDASDWAYMITAQIRAESTDLLSQSYKEQLQYAAALAYRSTNVNNEAGELSSVEISTINQLLNGNQNVTAFIPHLPAKGYAPFNLNGVKSTGHIPTITSKNHVLVVDEASGVFLWYFAGGPLNGFRGGFTSKEEAITWYKNWLTNHGGRASAKHKGDVYPYYNSNFEAYLILDESGWWSLKKTFNFDLSHWRREKADQLKLLPIGNISYGRAMADQFFKATRADIDSQYKQRNEQFAEDLRYWYDFAATAAAILGVGTSGHLSKVLDFSVIAGGVGVGGVTIANADNPSEVLEGIGAIIEAAADTMEATGVGDRLSRKSSTIGNLFRGGSTKTYQRIAQKADLNQPVPIVFENKAPHALQRELSQIWNSPQRESTYNARKLDIIKDDKHLECILYQGKGYARHQNGNWFSIKLDLSLVKDAEIDKTNSSVHQNHINKIDINNSFTKKLFSKISKNNEGVAADSQALALVDSTILSESEQASASEAIIKSADQTAVITSYAIAITPIRIKYEGPDGKVVNGPVRISPTLKAMLDGIAEKQNEEGFTFVFAYNKSKGIQNWHLGHKPTDASHKVDPDNPDSNPWIDVIKEYNKQSNIPITNLEANFIIVGLDPHGPAGSHHSKILANDNGILGVTGASLGHVGKDHVADSGAFVASQHLAVHELNFFANSTLLHAKAVSRLKVADGNVELEKITPSTFRANFKRRLKNEPVNSPLSPATNKLKDIVTESFGKGYSVLNVALLHNKPSINPASHLTKRFNSSPIGKTIKQLFDTSLPGETIKIRNEYLDSDIRKLIISAITKGVNIELIQIDSDNKKNLSPKRELLLKEIRKLNSINQNSGRFTFYDHANRSTTSKHNVKFGISRDHAKTYILERSDKDIIITGSYNLDDQSIYRSSESVLLIEAQDPLLKQRLFDNLRPIH</sequence>
<dbReference type="PROSITE" id="PS50035">
    <property type="entry name" value="PLD"/>
    <property type="match status" value="1"/>
</dbReference>
<keyword evidence="4" id="KW-1185">Reference proteome</keyword>
<feature type="chain" id="PRO_5020960384" description="PLD phosphodiesterase domain-containing protein" evidence="1">
    <location>
        <begin position="21"/>
        <end position="1200"/>
    </location>
</feature>